<evidence type="ECO:0000256" key="2">
    <source>
        <dbReference type="ARBA" id="ARBA00005811"/>
    </source>
</evidence>
<keyword evidence="7" id="KW-0813">Transport</keyword>
<keyword evidence="4 7" id="KW-0812">Transmembrane</keyword>
<evidence type="ECO:0008006" key="11">
    <source>
        <dbReference type="Google" id="ProtNLM"/>
    </source>
</evidence>
<sequence length="142" mass="16054">MKTDNRQDTLSEINVTPFVDVMLVLLIIFMITAPLMQAGISVQLPKAKGKPIELDLTQNIVISIDKNYLYLNAKPISLTELLESLINYHKKFPDQNIYLRGDQHVEYGRVIKVIDSIYQAGIENLSLVTAPLEKEPSDLKVD</sequence>
<dbReference type="AlphaFoldDB" id="A0A1F7S640"/>
<name>A0A1F7S640_9BACT</name>
<dbReference type="InterPro" id="IPR003400">
    <property type="entry name" value="ExbD"/>
</dbReference>
<dbReference type="PANTHER" id="PTHR30558:SF7">
    <property type="entry name" value="TOL-PAL SYSTEM PROTEIN TOLR"/>
    <property type="match status" value="1"/>
</dbReference>
<feature type="transmembrane region" description="Helical" evidence="8">
    <location>
        <begin position="21"/>
        <end position="40"/>
    </location>
</feature>
<dbReference type="GO" id="GO:0015031">
    <property type="term" value="P:protein transport"/>
    <property type="evidence" value="ECO:0007669"/>
    <property type="project" value="UniProtKB-KW"/>
</dbReference>
<comment type="caution">
    <text evidence="9">The sequence shown here is derived from an EMBL/GenBank/DDBJ whole genome shotgun (WGS) entry which is preliminary data.</text>
</comment>
<organism evidence="9 10">
    <name type="scientific">Candidatus Schekmanbacteria bacterium RBG_13_48_7</name>
    <dbReference type="NCBI Taxonomy" id="1817878"/>
    <lineage>
        <taxon>Bacteria</taxon>
        <taxon>Candidatus Schekmaniibacteriota</taxon>
    </lineage>
</organism>
<gene>
    <name evidence="9" type="ORF">A2161_05625</name>
</gene>
<reference evidence="9 10" key="1">
    <citation type="journal article" date="2016" name="Nat. Commun.">
        <title>Thousands of microbial genomes shed light on interconnected biogeochemical processes in an aquifer system.</title>
        <authorList>
            <person name="Anantharaman K."/>
            <person name="Brown C.T."/>
            <person name="Hug L.A."/>
            <person name="Sharon I."/>
            <person name="Castelle C.J."/>
            <person name="Probst A.J."/>
            <person name="Thomas B.C."/>
            <person name="Singh A."/>
            <person name="Wilkins M.J."/>
            <person name="Karaoz U."/>
            <person name="Brodie E.L."/>
            <person name="Williams K.H."/>
            <person name="Hubbard S.S."/>
            <person name="Banfield J.F."/>
        </authorList>
    </citation>
    <scope>NUCLEOTIDE SEQUENCE [LARGE SCALE GENOMIC DNA]</scope>
</reference>
<evidence type="ECO:0000256" key="3">
    <source>
        <dbReference type="ARBA" id="ARBA00022475"/>
    </source>
</evidence>
<accession>A0A1F7S640</accession>
<evidence type="ECO:0000256" key="6">
    <source>
        <dbReference type="ARBA" id="ARBA00023136"/>
    </source>
</evidence>
<keyword evidence="7" id="KW-0653">Protein transport</keyword>
<evidence type="ECO:0000256" key="8">
    <source>
        <dbReference type="SAM" id="Phobius"/>
    </source>
</evidence>
<dbReference type="Proteomes" id="UP000179266">
    <property type="component" value="Unassembled WGS sequence"/>
</dbReference>
<dbReference type="GO" id="GO:0005886">
    <property type="term" value="C:plasma membrane"/>
    <property type="evidence" value="ECO:0007669"/>
    <property type="project" value="UniProtKB-SubCell"/>
</dbReference>
<comment type="similarity">
    <text evidence="2 7">Belongs to the ExbD/TolR family.</text>
</comment>
<dbReference type="Gene3D" id="3.30.420.270">
    <property type="match status" value="1"/>
</dbReference>
<proteinExistence type="inferred from homology"/>
<dbReference type="PANTHER" id="PTHR30558">
    <property type="entry name" value="EXBD MEMBRANE COMPONENT OF PMF-DRIVEN MACROMOLECULE IMPORT SYSTEM"/>
    <property type="match status" value="1"/>
</dbReference>
<dbReference type="GO" id="GO:0022857">
    <property type="term" value="F:transmembrane transporter activity"/>
    <property type="evidence" value="ECO:0007669"/>
    <property type="project" value="InterPro"/>
</dbReference>
<evidence type="ECO:0000256" key="7">
    <source>
        <dbReference type="RuleBase" id="RU003879"/>
    </source>
</evidence>
<dbReference type="EMBL" id="MGDD01000032">
    <property type="protein sequence ID" value="OGL48728.1"/>
    <property type="molecule type" value="Genomic_DNA"/>
</dbReference>
<keyword evidence="6 8" id="KW-0472">Membrane</keyword>
<evidence type="ECO:0000256" key="5">
    <source>
        <dbReference type="ARBA" id="ARBA00022989"/>
    </source>
</evidence>
<comment type="subcellular location">
    <subcellularLocation>
        <location evidence="1">Cell membrane</location>
        <topology evidence="1">Single-pass membrane protein</topology>
    </subcellularLocation>
    <subcellularLocation>
        <location evidence="7">Cell membrane</location>
        <topology evidence="7">Single-pass type II membrane protein</topology>
    </subcellularLocation>
</comment>
<evidence type="ECO:0000313" key="10">
    <source>
        <dbReference type="Proteomes" id="UP000179266"/>
    </source>
</evidence>
<dbReference type="Pfam" id="PF02472">
    <property type="entry name" value="ExbD"/>
    <property type="match status" value="1"/>
</dbReference>
<protein>
    <recommendedName>
        <fullName evidence="11">Protein TolR</fullName>
    </recommendedName>
</protein>
<keyword evidence="3" id="KW-1003">Cell membrane</keyword>
<evidence type="ECO:0000256" key="4">
    <source>
        <dbReference type="ARBA" id="ARBA00022692"/>
    </source>
</evidence>
<keyword evidence="5 8" id="KW-1133">Transmembrane helix</keyword>
<evidence type="ECO:0000256" key="1">
    <source>
        <dbReference type="ARBA" id="ARBA00004162"/>
    </source>
</evidence>
<evidence type="ECO:0000313" key="9">
    <source>
        <dbReference type="EMBL" id="OGL48728.1"/>
    </source>
</evidence>